<proteinExistence type="predicted"/>
<evidence type="ECO:0000313" key="3">
    <source>
        <dbReference type="Proteomes" id="UP001626550"/>
    </source>
</evidence>
<protein>
    <recommendedName>
        <fullName evidence="4">PH domain-containing protein</fullName>
    </recommendedName>
</protein>
<comment type="caution">
    <text evidence="2">The sequence shown here is derived from an EMBL/GenBank/DDBJ whole genome shotgun (WGS) entry which is preliminary data.</text>
</comment>
<organism evidence="2 3">
    <name type="scientific">Cichlidogyrus casuarinus</name>
    <dbReference type="NCBI Taxonomy" id="1844966"/>
    <lineage>
        <taxon>Eukaryota</taxon>
        <taxon>Metazoa</taxon>
        <taxon>Spiralia</taxon>
        <taxon>Lophotrochozoa</taxon>
        <taxon>Platyhelminthes</taxon>
        <taxon>Monogenea</taxon>
        <taxon>Monopisthocotylea</taxon>
        <taxon>Dactylogyridea</taxon>
        <taxon>Ancyrocephalidae</taxon>
        <taxon>Cichlidogyrus</taxon>
    </lineage>
</organism>
<sequence length="1544" mass="179134">MGMHDESWFEELKKDAPKKEDLQKLEEARSSFQRWRSDFKSSLEQRLQAFEFRSQIEDILRDIEVMKLRLEKRSSVVTEASPLFTLMSVLTAPGAVTIDRATLEETSQKIDRLFQNPLARRQENQHEVRLIKEKWEAVLKHNEVNENHSKNPSDLGPVKDICSRAESLELVIFEVAWLLRERRMGGTLKESQQLLLKVRDPRLRDSGIDEFCTRAEEVRKSLEAKNSEKMAKFVARLKESISSRWGEINFALVEYEKLLEEACAKHERDQKIQLMSLEAVRLQQQLPIVADDPEASSIDLQIEDRKLRRFETQLLALMKDNKSEQLQLLLEKLNSELEQEKITLRAKNDLHQRMQLCNQVQDWVNFLSTTDQDEYCTLLPEFEQNVQKQKLALTQAKSKQFLPQTAQSALPHMHQVLDQRIKSLEEELGAPVEAKIARIRERAIRVALMNSYQQAVQNAKAEMKLMDSRLAENPSDKQLIEFETRLEQLLRPVHESHIQLQGAKAVSTAPQQLVQDANLLSEKIEKTKKELSLERESQVWSLRATKLMRRLEKLIKESREEGQEWEEMISSQGFVESPAEMLEDMESRCRALSVEEDLRCAKLCLQEGQSLSHELAKPFEVTISELDAANTARKEAKDQARRMVSLVLRLYEHNSTVVYCEISLKHANYATFTELQLEDRKQALRRLLSDLIRPAQAELAQIKEPHGMVQQRCESILRNLDDVLRATEMQICSIDQWIPFKNLQERQLFLILKLLKNLLKNDIISDDSMETMGREESLLNKDDCQLTKLSLQNLARETGALSERICVCLEQLSQFAAGKETGQLARKNEEKLHFLVSTIAARMQIKMRRVQLREFIERQARKLSAIGNWLRRLQKDLQNTILRDEKAEDGYLAFVRTTDKLLWLQETLSNLRQRHHDLDQSEDCSQIDQAVIAWLNTTLGAQMFALLEDKQPWLNDMEATKREQTELSKVFTELETRFASLIELFRFRQELQQFEIKANNFNDWLRSSLKRCSLEMDPAKLNKMLVDGAAMRSDLVDQYEQVTSKLKHIGLRERERELAELVDRDAELVNSIERTLTNNWSLLVDSANKRKVALTEREEAKRFWHSAREMQLFTEDRNSRLDGISWNVPEVLSREVLANWGVTLDDTAATLNEVHDEVKGPGLDALKTKFIGQVQKCLLEENWNALELRVTSLLDKLGPRQQLKVWLEDALNLADWLRCARNHLDQISDQEMEQKMLELAQIEASANVQPKEAIVRSSVAHLTRQLDSLKTDRAELQRKKDMLQDLELFYRNLHVTDQLLSQCEGTQADKSAKLLRQQSLDKELDKQSKLVNRLELLDKLVNDCKKVTLVEKNLAPNKRASGMKQLWTEIRVDPAERYVPEPTTSTVQERPKSWRWSSVTTDTIPVFDEPCLKSIQVYAKVLEEMDGSQVMTPKWHPSQSRSKGYTAALYTKELLLFKNKFGQDERPLYRLPLQGLKVTLVQPSTDVRRQLSIRKRHEHRLRLTQQKGDMILAFPTQTALSDWQQSLTNVCALVANPIIEQTNI</sequence>
<feature type="coiled-coil region" evidence="1">
    <location>
        <begin position="514"/>
        <end position="568"/>
    </location>
</feature>
<name>A0ABD2QJ47_9PLAT</name>
<evidence type="ECO:0000256" key="1">
    <source>
        <dbReference type="SAM" id="Coils"/>
    </source>
</evidence>
<keyword evidence="3" id="KW-1185">Reference proteome</keyword>
<dbReference type="EMBL" id="JBJKFK010000127">
    <property type="protein sequence ID" value="KAL3319539.1"/>
    <property type="molecule type" value="Genomic_DNA"/>
</dbReference>
<keyword evidence="1" id="KW-0175">Coiled coil</keyword>
<reference evidence="2 3" key="1">
    <citation type="submission" date="2024-11" db="EMBL/GenBank/DDBJ databases">
        <title>Adaptive evolution of stress response genes in parasites aligns with host niche diversity.</title>
        <authorList>
            <person name="Hahn C."/>
            <person name="Resl P."/>
        </authorList>
    </citation>
    <scope>NUCLEOTIDE SEQUENCE [LARGE SCALE GENOMIC DNA]</scope>
    <source>
        <strain evidence="2">EGGRZ-B1_66</strain>
        <tissue evidence="2">Body</tissue>
    </source>
</reference>
<gene>
    <name evidence="2" type="ORF">Ciccas_001795</name>
</gene>
<evidence type="ECO:0008006" key="4">
    <source>
        <dbReference type="Google" id="ProtNLM"/>
    </source>
</evidence>
<feature type="coiled-coil region" evidence="1">
    <location>
        <begin position="319"/>
        <end position="354"/>
    </location>
</feature>
<dbReference type="Proteomes" id="UP001626550">
    <property type="component" value="Unassembled WGS sequence"/>
</dbReference>
<feature type="coiled-coil region" evidence="1">
    <location>
        <begin position="1259"/>
        <end position="1286"/>
    </location>
</feature>
<accession>A0ABD2QJ47</accession>
<evidence type="ECO:0000313" key="2">
    <source>
        <dbReference type="EMBL" id="KAL3319539.1"/>
    </source>
</evidence>